<reference evidence="4" key="1">
    <citation type="journal article" date="2022" name="New Phytol.">
        <title>Evolutionary transition to the ectomycorrhizal habit in the genomes of a hyperdiverse lineage of mushroom-forming fungi.</title>
        <authorList>
            <person name="Looney B."/>
            <person name="Miyauchi S."/>
            <person name="Morin E."/>
            <person name="Drula E."/>
            <person name="Courty P.E."/>
            <person name="Kohler A."/>
            <person name="Kuo A."/>
            <person name="LaButti K."/>
            <person name="Pangilinan J."/>
            <person name="Lipzen A."/>
            <person name="Riley R."/>
            <person name="Andreopoulos W."/>
            <person name="He G."/>
            <person name="Johnson J."/>
            <person name="Nolan M."/>
            <person name="Tritt A."/>
            <person name="Barry K.W."/>
            <person name="Grigoriev I.V."/>
            <person name="Nagy L.G."/>
            <person name="Hibbett D."/>
            <person name="Henrissat B."/>
            <person name="Matheny P.B."/>
            <person name="Labbe J."/>
            <person name="Martin F.M."/>
        </authorList>
    </citation>
    <scope>NUCLEOTIDE SEQUENCE</scope>
    <source>
        <strain evidence="4">BPL690</strain>
    </source>
</reference>
<name>A0AAD4QHK9_9AGAM</name>
<dbReference type="Pfam" id="PF24883">
    <property type="entry name" value="NPHP3_N"/>
    <property type="match status" value="1"/>
</dbReference>
<feature type="domain" description="Fungal STAND N-terminal Goodbye" evidence="2">
    <location>
        <begin position="4"/>
        <end position="76"/>
    </location>
</feature>
<comment type="caution">
    <text evidence="4">The sequence shown here is derived from an EMBL/GenBank/DDBJ whole genome shotgun (WGS) entry which is preliminary data.</text>
</comment>
<accession>A0AAD4QHK9</accession>
<proteinExistence type="predicted"/>
<dbReference type="Proteomes" id="UP001203297">
    <property type="component" value="Unassembled WGS sequence"/>
</dbReference>
<dbReference type="InterPro" id="IPR056884">
    <property type="entry name" value="NPHP3-like_N"/>
</dbReference>
<dbReference type="PANTHER" id="PTHR10039">
    <property type="entry name" value="AMELOGENIN"/>
    <property type="match status" value="1"/>
</dbReference>
<evidence type="ECO:0008006" key="6">
    <source>
        <dbReference type="Google" id="ProtNLM"/>
    </source>
</evidence>
<keyword evidence="5" id="KW-1185">Reference proteome</keyword>
<keyword evidence="1" id="KW-0677">Repeat</keyword>
<evidence type="ECO:0000259" key="2">
    <source>
        <dbReference type="Pfam" id="PF17109"/>
    </source>
</evidence>
<dbReference type="InterPro" id="IPR031350">
    <property type="entry name" value="Goodbye_dom"/>
</dbReference>
<dbReference type="EMBL" id="WTXG01000072">
    <property type="protein sequence ID" value="KAI0294601.1"/>
    <property type="molecule type" value="Genomic_DNA"/>
</dbReference>
<protein>
    <recommendedName>
        <fullName evidence="6">NACHT domain-containing protein</fullName>
    </recommendedName>
</protein>
<dbReference type="PANTHER" id="PTHR10039:SF16">
    <property type="entry name" value="GPI INOSITOL-DEACYLASE"/>
    <property type="match status" value="1"/>
</dbReference>
<gene>
    <name evidence="4" type="ORF">B0F90DRAFT_1756498</name>
</gene>
<dbReference type="Pfam" id="PF17109">
    <property type="entry name" value="Goodbye"/>
    <property type="match status" value="1"/>
</dbReference>
<organism evidence="4 5">
    <name type="scientific">Multifurca ochricompacta</name>
    <dbReference type="NCBI Taxonomy" id="376703"/>
    <lineage>
        <taxon>Eukaryota</taxon>
        <taxon>Fungi</taxon>
        <taxon>Dikarya</taxon>
        <taxon>Basidiomycota</taxon>
        <taxon>Agaricomycotina</taxon>
        <taxon>Agaricomycetes</taxon>
        <taxon>Russulales</taxon>
        <taxon>Russulaceae</taxon>
        <taxon>Multifurca</taxon>
    </lineage>
</organism>
<dbReference type="AlphaFoldDB" id="A0AAD4QHK9"/>
<evidence type="ECO:0000259" key="3">
    <source>
        <dbReference type="Pfam" id="PF24883"/>
    </source>
</evidence>
<evidence type="ECO:0000256" key="1">
    <source>
        <dbReference type="ARBA" id="ARBA00022737"/>
    </source>
</evidence>
<sequence length="487" mass="54625">MRDERFTRWLNPTVNVLYAFSVTLGEGVGLVFSPAKTIFAGIGVLLLAARDVSASHDALIDLFERIESFFKRLETYTEVPPTMAMTEIIVKIMVEVLSILAIATKQIKQGRTKKYMKKLVGRTDVEDGLKRLDKLTQDEARMATTQLLKITHNVNEKVMGVSGQVKSVNDRVKGVDDKGVSNKVKDVDNKVKVIINGGKEAKVIMQQTANSIDNLKWNQMRDNIRKWLSHPDPSINHNIACDAHHKGTAEWFFQGSAFNEWKSTGSLLWVHGKRTSSPPVVIRPLMTSTIIQDIVTLRDAGLASLAYFYFDFRDADKQSRRNLLSSLLTQLSARSDPCCDILSQLYTAHDSGAQKPTDGALTQCLNKMLTLLDHDPIYIIVDALDECPNASGMPSPREQVLDLVKELVNLSLPSLHICVTSRPEIDIRDVLKPLTSCRMSLHDQGGQKRDILKYVRSVVHSDIKMQRWRDEDKNLVIGTLSERADGM</sequence>
<feature type="domain" description="Nephrocystin 3-like N-terminal" evidence="3">
    <location>
        <begin position="247"/>
        <end position="422"/>
    </location>
</feature>
<evidence type="ECO:0000313" key="5">
    <source>
        <dbReference type="Proteomes" id="UP001203297"/>
    </source>
</evidence>
<evidence type="ECO:0000313" key="4">
    <source>
        <dbReference type="EMBL" id="KAI0294601.1"/>
    </source>
</evidence>